<organism evidence="1 2">
    <name type="scientific">Lacrimispora sphenoides JCM 1415</name>
    <dbReference type="NCBI Taxonomy" id="1297793"/>
    <lineage>
        <taxon>Bacteria</taxon>
        <taxon>Bacillati</taxon>
        <taxon>Bacillota</taxon>
        <taxon>Clostridia</taxon>
        <taxon>Lachnospirales</taxon>
        <taxon>Lachnospiraceae</taxon>
        <taxon>Lacrimispora</taxon>
    </lineage>
</organism>
<reference evidence="1 2" key="1">
    <citation type="submission" date="2016-10" db="EMBL/GenBank/DDBJ databases">
        <authorList>
            <person name="Varghese N."/>
            <person name="Submissions S."/>
        </authorList>
    </citation>
    <scope>NUCLEOTIDE SEQUENCE [LARGE SCALE GENOMIC DNA]</scope>
    <source>
        <strain evidence="1 2">ATCC 19403</strain>
    </source>
</reference>
<gene>
    <name evidence="1" type="ORF">SAMN02745906_3674</name>
</gene>
<dbReference type="EMBL" id="LT630003">
    <property type="protein sequence ID" value="SET98608.1"/>
    <property type="molecule type" value="Genomic_DNA"/>
</dbReference>
<protein>
    <recommendedName>
        <fullName evidence="3">PPM-type phosphatase domain-containing protein</fullName>
    </recommendedName>
</protein>
<evidence type="ECO:0000313" key="2">
    <source>
        <dbReference type="Proteomes" id="UP000198970"/>
    </source>
</evidence>
<sequence length="298" mass="34175">MSIYYEIEFAKLIIPYLCLYTAYIMRMQIIEQFIASKYGDDALCEDGLFINDKFIAVMDGVTAKGDILWNNKTSGFHAKETLLNAMEQLNGSESAVQVLEYLNSQLHKQYNGNDDFFLKNTAERIRSTIVIYSRRYQQIWCFGDCQFSINGQVFQEEMEIDLLLAEVRSVYLQSELISGKSVEELCISDPSQEIIYPVIKNQLYFSNCDKGGKYGFNVLDGFCDDFSKIIIRDVEEGDTVILASDGYPRLESSLYESELYLKELKEHDPLCIENYKAGSGFTNGKTAIDDRTYIKFVI</sequence>
<proteinExistence type="predicted"/>
<evidence type="ECO:0000313" key="1">
    <source>
        <dbReference type="EMBL" id="SET98608.1"/>
    </source>
</evidence>
<accession>A0ABY1CFA3</accession>
<dbReference type="Proteomes" id="UP000198970">
    <property type="component" value="Chromosome I"/>
</dbReference>
<name>A0ABY1CFA3_9FIRM</name>
<keyword evidence="2" id="KW-1185">Reference proteome</keyword>
<evidence type="ECO:0008006" key="3">
    <source>
        <dbReference type="Google" id="ProtNLM"/>
    </source>
</evidence>